<protein>
    <submittedName>
        <fullName evidence="1">Membrane-associated protein, putative</fullName>
    </submittedName>
</protein>
<dbReference type="GO" id="GO:0016298">
    <property type="term" value="F:lipase activity"/>
    <property type="evidence" value="ECO:0007669"/>
    <property type="project" value="InterPro"/>
</dbReference>
<gene>
    <name evidence="1" type="ORF">BSAL_47005</name>
</gene>
<dbReference type="Proteomes" id="UP000051952">
    <property type="component" value="Unassembled WGS sequence"/>
</dbReference>
<sequence length="342" mass="37436">MNNRPTPRFSPGKIQRPRRAALVIAAITLTLIVVAMMSMMRTTRADVIEPVLERKPIDQNVDDNTRSVAVLPDHVKSITEVLRSILFFGDSLTAGAYYSSPPSSSTNKGGRLTFTTRDWPAIVAQSLNTKLLTLMNNVSQGGSNVATAHHHRMITVTHKGYPGKDSKALATKLRALLRRANGDGHHRSGNESSEVTSPFSLVVILSGTNDIVGLKNNLSEAADHIRGMHQDVKDINCKSTHVTPFQSAGASLPTRRRPSCGSVALLTPPMNFSTPLDWYPDPFTRAFCAGKPPHVHDILHKRHRELNRNLVASLSPHLPVFDWSGAEGIAAARVLQPHTLRE</sequence>
<keyword evidence="2" id="KW-1185">Reference proteome</keyword>
<dbReference type="PROSITE" id="PS01098">
    <property type="entry name" value="LIPASE_GDSL_SER"/>
    <property type="match status" value="1"/>
</dbReference>
<evidence type="ECO:0000313" key="1">
    <source>
        <dbReference type="EMBL" id="CUG94202.1"/>
    </source>
</evidence>
<accession>A0A0S4JTQ0</accession>
<dbReference type="Gene3D" id="3.40.50.1110">
    <property type="entry name" value="SGNH hydrolase"/>
    <property type="match status" value="1"/>
</dbReference>
<dbReference type="SUPFAM" id="SSF52266">
    <property type="entry name" value="SGNH hydrolase"/>
    <property type="match status" value="1"/>
</dbReference>
<dbReference type="InterPro" id="IPR036514">
    <property type="entry name" value="SGNH_hydro_sf"/>
</dbReference>
<dbReference type="AlphaFoldDB" id="A0A0S4JTQ0"/>
<dbReference type="InterPro" id="IPR008265">
    <property type="entry name" value="Lipase_GDSL_AS"/>
</dbReference>
<organism evidence="1 2">
    <name type="scientific">Bodo saltans</name>
    <name type="common">Flagellated protozoan</name>
    <dbReference type="NCBI Taxonomy" id="75058"/>
    <lineage>
        <taxon>Eukaryota</taxon>
        <taxon>Discoba</taxon>
        <taxon>Euglenozoa</taxon>
        <taxon>Kinetoplastea</taxon>
        <taxon>Metakinetoplastina</taxon>
        <taxon>Eubodonida</taxon>
        <taxon>Bodonidae</taxon>
        <taxon>Bodo</taxon>
    </lineage>
</organism>
<evidence type="ECO:0000313" key="2">
    <source>
        <dbReference type="Proteomes" id="UP000051952"/>
    </source>
</evidence>
<dbReference type="GO" id="GO:0006629">
    <property type="term" value="P:lipid metabolic process"/>
    <property type="evidence" value="ECO:0007669"/>
    <property type="project" value="InterPro"/>
</dbReference>
<dbReference type="InterPro" id="IPR001087">
    <property type="entry name" value="GDSL"/>
</dbReference>
<dbReference type="EMBL" id="CYKH01002225">
    <property type="protein sequence ID" value="CUG94202.1"/>
    <property type="molecule type" value="Genomic_DNA"/>
</dbReference>
<reference evidence="2" key="1">
    <citation type="submission" date="2015-09" db="EMBL/GenBank/DDBJ databases">
        <authorList>
            <consortium name="Pathogen Informatics"/>
        </authorList>
    </citation>
    <scope>NUCLEOTIDE SEQUENCE [LARGE SCALE GENOMIC DNA]</scope>
    <source>
        <strain evidence="2">Lake Konstanz</strain>
    </source>
</reference>
<proteinExistence type="predicted"/>
<dbReference type="Pfam" id="PF00657">
    <property type="entry name" value="Lipase_GDSL"/>
    <property type="match status" value="1"/>
</dbReference>
<name>A0A0S4JTQ0_BODSA</name>
<dbReference type="VEuPathDB" id="TriTrypDB:BSAL_47005"/>